<evidence type="ECO:0000313" key="8">
    <source>
        <dbReference type="Proteomes" id="UP000288716"/>
    </source>
</evidence>
<dbReference type="EMBL" id="NCKV01000653">
    <property type="protein sequence ID" value="RWS30074.1"/>
    <property type="molecule type" value="Genomic_DNA"/>
</dbReference>
<gene>
    <name evidence="7" type="ORF">B4U80_05510</name>
</gene>
<evidence type="ECO:0000256" key="6">
    <source>
        <dbReference type="RuleBase" id="RU000363"/>
    </source>
</evidence>
<dbReference type="SUPFAM" id="SSF51735">
    <property type="entry name" value="NAD(P)-binding Rossmann-fold domains"/>
    <property type="match status" value="1"/>
</dbReference>
<sequence>MNCVKHALIFGGSRGIGLSVAQKFLNESFNVSIVSRSQNNVELALKKLRENKTNNGLISGYKCNVVNELEVAKLFKQIHECNQSVDVLVNAAGINKDSLLINCSQEVLRNITDTNLLGSMITCKHCLKTMIRQRKGTIVNIGSIIGLKGNIGQSAYAASKAGLIGFVKSLAKEVAPKGITVNIVCPGFIETDLTANVPLSNISRIPLKRLGTAEEVAECVFFLANSSFITGDVLVVDGGLSLQM</sequence>
<keyword evidence="8" id="KW-1185">Reference proteome</keyword>
<evidence type="ECO:0000256" key="2">
    <source>
        <dbReference type="ARBA" id="ARBA00006484"/>
    </source>
</evidence>
<dbReference type="InterPro" id="IPR002347">
    <property type="entry name" value="SDR_fam"/>
</dbReference>
<dbReference type="PANTHER" id="PTHR42760:SF133">
    <property type="entry name" value="3-OXOACYL-[ACYL-CARRIER-PROTEIN] REDUCTASE"/>
    <property type="match status" value="1"/>
</dbReference>
<dbReference type="GO" id="GO:0048038">
    <property type="term" value="F:quinone binding"/>
    <property type="evidence" value="ECO:0007669"/>
    <property type="project" value="TreeGrafter"/>
</dbReference>
<evidence type="ECO:0000256" key="4">
    <source>
        <dbReference type="ARBA" id="ARBA00041580"/>
    </source>
</evidence>
<evidence type="ECO:0000256" key="3">
    <source>
        <dbReference type="ARBA" id="ARBA00023002"/>
    </source>
</evidence>
<organism evidence="7 8">
    <name type="scientific">Leptotrombidium deliense</name>
    <dbReference type="NCBI Taxonomy" id="299467"/>
    <lineage>
        <taxon>Eukaryota</taxon>
        <taxon>Metazoa</taxon>
        <taxon>Ecdysozoa</taxon>
        <taxon>Arthropoda</taxon>
        <taxon>Chelicerata</taxon>
        <taxon>Arachnida</taxon>
        <taxon>Acari</taxon>
        <taxon>Acariformes</taxon>
        <taxon>Trombidiformes</taxon>
        <taxon>Prostigmata</taxon>
        <taxon>Anystina</taxon>
        <taxon>Parasitengona</taxon>
        <taxon>Trombiculoidea</taxon>
        <taxon>Trombiculidae</taxon>
        <taxon>Leptotrombidium</taxon>
    </lineage>
</organism>
<dbReference type="Gene3D" id="3.40.50.720">
    <property type="entry name" value="NAD(P)-binding Rossmann-like Domain"/>
    <property type="match status" value="1"/>
</dbReference>
<dbReference type="PRINTS" id="PR00080">
    <property type="entry name" value="SDRFAMILY"/>
</dbReference>
<comment type="pathway">
    <text evidence="1">Lipid metabolism; fatty acid biosynthesis.</text>
</comment>
<protein>
    <recommendedName>
        <fullName evidence="5">3-ketoacyl-[acyl-carrier-protein] reductase beta subunit</fullName>
    </recommendedName>
    <alternativeName>
        <fullName evidence="4">Quinone reductase CBR4</fullName>
    </alternativeName>
</protein>
<dbReference type="InterPro" id="IPR036291">
    <property type="entry name" value="NAD(P)-bd_dom_sf"/>
</dbReference>
<dbReference type="VEuPathDB" id="VectorBase:LDEU001966"/>
<dbReference type="OrthoDB" id="294295at2759"/>
<proteinExistence type="inferred from homology"/>
<comment type="similarity">
    <text evidence="2 6">Belongs to the short-chain dehydrogenases/reductases (SDR) family.</text>
</comment>
<dbReference type="FunFam" id="3.40.50.720:FF:000173">
    <property type="entry name" value="3-oxoacyl-[acyl-carrier protein] reductase"/>
    <property type="match status" value="1"/>
</dbReference>
<reference evidence="7 8" key="1">
    <citation type="journal article" date="2018" name="Gigascience">
        <title>Genomes of trombidid mites reveal novel predicted allergens and laterally-transferred genes associated with secondary metabolism.</title>
        <authorList>
            <person name="Dong X."/>
            <person name="Chaisiri K."/>
            <person name="Xia D."/>
            <person name="Armstrong S.D."/>
            <person name="Fang Y."/>
            <person name="Donnelly M.J."/>
            <person name="Kadowaki T."/>
            <person name="McGarry J.W."/>
            <person name="Darby A.C."/>
            <person name="Makepeace B.L."/>
        </authorList>
    </citation>
    <scope>NUCLEOTIDE SEQUENCE [LARGE SCALE GENOMIC DNA]</scope>
    <source>
        <strain evidence="7">UoL-UT</strain>
    </source>
</reference>
<dbReference type="AlphaFoldDB" id="A0A443SRC7"/>
<keyword evidence="3" id="KW-0560">Oxidoreductase</keyword>
<dbReference type="PANTHER" id="PTHR42760">
    <property type="entry name" value="SHORT-CHAIN DEHYDROGENASES/REDUCTASES FAMILY MEMBER"/>
    <property type="match status" value="1"/>
</dbReference>
<evidence type="ECO:0000313" key="7">
    <source>
        <dbReference type="EMBL" id="RWS30074.1"/>
    </source>
</evidence>
<dbReference type="InterPro" id="IPR020904">
    <property type="entry name" value="Sc_DH/Rdtase_CS"/>
</dbReference>
<comment type="caution">
    <text evidence="7">The sequence shown here is derived from an EMBL/GenBank/DDBJ whole genome shotgun (WGS) entry which is preliminary data.</text>
</comment>
<accession>A0A443SRC7</accession>
<dbReference type="Pfam" id="PF00106">
    <property type="entry name" value="adh_short"/>
    <property type="match status" value="1"/>
</dbReference>
<dbReference type="Proteomes" id="UP000288716">
    <property type="component" value="Unassembled WGS sequence"/>
</dbReference>
<evidence type="ECO:0000256" key="1">
    <source>
        <dbReference type="ARBA" id="ARBA00005194"/>
    </source>
</evidence>
<evidence type="ECO:0000256" key="5">
    <source>
        <dbReference type="ARBA" id="ARBA00041707"/>
    </source>
</evidence>
<dbReference type="STRING" id="299467.A0A443SRC7"/>
<dbReference type="PROSITE" id="PS00061">
    <property type="entry name" value="ADH_SHORT"/>
    <property type="match status" value="1"/>
</dbReference>
<dbReference type="GO" id="GO:0006633">
    <property type="term" value="P:fatty acid biosynthetic process"/>
    <property type="evidence" value="ECO:0007669"/>
    <property type="project" value="TreeGrafter"/>
</dbReference>
<name>A0A443SRC7_9ACAR</name>
<dbReference type="PRINTS" id="PR00081">
    <property type="entry name" value="GDHRDH"/>
</dbReference>
<dbReference type="GO" id="GO:0016616">
    <property type="term" value="F:oxidoreductase activity, acting on the CH-OH group of donors, NAD or NADP as acceptor"/>
    <property type="evidence" value="ECO:0007669"/>
    <property type="project" value="TreeGrafter"/>
</dbReference>